<dbReference type="InterPro" id="IPR013830">
    <property type="entry name" value="SGNH_hydro"/>
</dbReference>
<dbReference type="CDD" id="cd01822">
    <property type="entry name" value="Lysophospholipase_L1_like"/>
    <property type="match status" value="1"/>
</dbReference>
<name>A0ABV9NP90_9GAMM</name>
<evidence type="ECO:0000313" key="2">
    <source>
        <dbReference type="EMBL" id="MFC4729625.1"/>
    </source>
</evidence>
<gene>
    <name evidence="2" type="ORF">ACFO3Q_15755</name>
</gene>
<sequence length="192" mass="20379">MAAGALAAPPPLLVVGDSLSAAHNIPVEAGWVSLLEDRLQSEMETPPEVINASISGETSAGGLARLPRLLREHAPGVVIIELGGNDALRGLPPAQLRGNLERMVELSREAGARVLLLGIDIPPNYGGAYRERVRGVYTGLAEALDVPLMPFFLEGVALEPGLMQSDGIHPTADAQPRLLENVWPVLRPLLED</sequence>
<dbReference type="PANTHER" id="PTHR30383">
    <property type="entry name" value="THIOESTERASE 1/PROTEASE 1/LYSOPHOSPHOLIPASE L1"/>
    <property type="match status" value="1"/>
</dbReference>
<evidence type="ECO:0000313" key="3">
    <source>
        <dbReference type="Proteomes" id="UP001595892"/>
    </source>
</evidence>
<dbReference type="Proteomes" id="UP001595892">
    <property type="component" value="Unassembled WGS sequence"/>
</dbReference>
<keyword evidence="3" id="KW-1185">Reference proteome</keyword>
<dbReference type="RefSeq" id="WP_377005659.1">
    <property type="nucleotide sequence ID" value="NZ_JBHSGG010000048.1"/>
</dbReference>
<reference evidence="3" key="1">
    <citation type="journal article" date="2019" name="Int. J. Syst. Evol. Microbiol.">
        <title>The Global Catalogue of Microorganisms (GCM) 10K type strain sequencing project: providing services to taxonomists for standard genome sequencing and annotation.</title>
        <authorList>
            <consortium name="The Broad Institute Genomics Platform"/>
            <consortium name="The Broad Institute Genome Sequencing Center for Infectious Disease"/>
            <person name="Wu L."/>
            <person name="Ma J."/>
        </authorList>
    </citation>
    <scope>NUCLEOTIDE SEQUENCE [LARGE SCALE GENOMIC DNA]</scope>
    <source>
        <strain evidence="3">CGMCC 1.13574</strain>
    </source>
</reference>
<accession>A0ABV9NP90</accession>
<protein>
    <submittedName>
        <fullName evidence="2">Arylesterase</fullName>
    </submittedName>
</protein>
<dbReference type="SUPFAM" id="SSF52266">
    <property type="entry name" value="SGNH hydrolase"/>
    <property type="match status" value="1"/>
</dbReference>
<dbReference type="InterPro" id="IPR036514">
    <property type="entry name" value="SGNH_hydro_sf"/>
</dbReference>
<feature type="domain" description="SGNH hydrolase-type esterase" evidence="1">
    <location>
        <begin position="14"/>
        <end position="173"/>
    </location>
</feature>
<dbReference type="InterPro" id="IPR051532">
    <property type="entry name" value="Ester_Hydrolysis_Enzymes"/>
</dbReference>
<organism evidence="2 3">
    <name type="scientific">Coralloluteibacterium thermophilum</name>
    <dbReference type="NCBI Taxonomy" id="2707049"/>
    <lineage>
        <taxon>Bacteria</taxon>
        <taxon>Pseudomonadati</taxon>
        <taxon>Pseudomonadota</taxon>
        <taxon>Gammaproteobacteria</taxon>
        <taxon>Lysobacterales</taxon>
        <taxon>Lysobacteraceae</taxon>
        <taxon>Coralloluteibacterium</taxon>
    </lineage>
</organism>
<dbReference type="PANTHER" id="PTHR30383:SF24">
    <property type="entry name" value="THIOESTERASE 1_PROTEASE 1_LYSOPHOSPHOLIPASE L1"/>
    <property type="match status" value="1"/>
</dbReference>
<dbReference type="EMBL" id="JBHSGG010000048">
    <property type="protein sequence ID" value="MFC4729625.1"/>
    <property type="molecule type" value="Genomic_DNA"/>
</dbReference>
<evidence type="ECO:0000259" key="1">
    <source>
        <dbReference type="Pfam" id="PF13472"/>
    </source>
</evidence>
<dbReference type="Gene3D" id="3.40.50.1110">
    <property type="entry name" value="SGNH hydrolase"/>
    <property type="match status" value="1"/>
</dbReference>
<dbReference type="Pfam" id="PF13472">
    <property type="entry name" value="Lipase_GDSL_2"/>
    <property type="match status" value="1"/>
</dbReference>
<proteinExistence type="predicted"/>
<comment type="caution">
    <text evidence="2">The sequence shown here is derived from an EMBL/GenBank/DDBJ whole genome shotgun (WGS) entry which is preliminary data.</text>
</comment>